<accession>A0A179FCV8</accession>
<dbReference type="EMBL" id="LSBJ02000006">
    <property type="protein sequence ID" value="OAQ63322.1"/>
    <property type="molecule type" value="Genomic_DNA"/>
</dbReference>
<sequence>MKPALYIKPQQDDMVVCWDKKRQSIAVRCKCALRRCKKKQLHILHLYAGDKRMTCISHLQSFGYRGQGTSKSAPSTNRQHLNAFSQLLKQWSSNIGTLCSRSARYYSLGHWSHWYSGSGSVFCEQHGFCRTKPPSHIAQFMLHRHHGDESIPLIGLPLKPCGTRHVSFDELPIVVCKPTSGHNHPNLVNTTNPWRPGKLLGADSPTTPGMLRRGALVFCVNSYRRLVNTAAAI</sequence>
<dbReference type="AlphaFoldDB" id="A0A179FCV8"/>
<dbReference type="GeneID" id="28858203"/>
<comment type="caution">
    <text evidence="1">The sequence shown here is derived from an EMBL/GenBank/DDBJ whole genome shotgun (WGS) entry which is preliminary data.</text>
</comment>
<evidence type="ECO:0000313" key="1">
    <source>
        <dbReference type="EMBL" id="OAQ63322.1"/>
    </source>
</evidence>
<keyword evidence="2" id="KW-1185">Reference proteome</keyword>
<name>A0A179FCV8_METCM</name>
<proteinExistence type="predicted"/>
<dbReference type="KEGG" id="pchm:VFPPC_16456"/>
<dbReference type="RefSeq" id="XP_018140902.1">
    <property type="nucleotide sequence ID" value="XM_018294209.1"/>
</dbReference>
<dbReference type="Proteomes" id="UP000078397">
    <property type="component" value="Unassembled WGS sequence"/>
</dbReference>
<evidence type="ECO:0000313" key="2">
    <source>
        <dbReference type="Proteomes" id="UP000078397"/>
    </source>
</evidence>
<reference evidence="1 2" key="1">
    <citation type="journal article" date="2016" name="PLoS Pathog.">
        <title>Biosynthesis of antibiotic leucinostatins in bio-control fungus Purpureocillium lilacinum and their inhibition on phytophthora revealed by genome mining.</title>
        <authorList>
            <person name="Wang G."/>
            <person name="Liu Z."/>
            <person name="Lin R."/>
            <person name="Li E."/>
            <person name="Mao Z."/>
            <person name="Ling J."/>
            <person name="Yang Y."/>
            <person name="Yin W.B."/>
            <person name="Xie B."/>
        </authorList>
    </citation>
    <scope>NUCLEOTIDE SEQUENCE [LARGE SCALE GENOMIC DNA]</scope>
    <source>
        <strain evidence="1">170</strain>
    </source>
</reference>
<organism evidence="1 2">
    <name type="scientific">Pochonia chlamydosporia 170</name>
    <dbReference type="NCBI Taxonomy" id="1380566"/>
    <lineage>
        <taxon>Eukaryota</taxon>
        <taxon>Fungi</taxon>
        <taxon>Dikarya</taxon>
        <taxon>Ascomycota</taxon>
        <taxon>Pezizomycotina</taxon>
        <taxon>Sordariomycetes</taxon>
        <taxon>Hypocreomycetidae</taxon>
        <taxon>Hypocreales</taxon>
        <taxon>Clavicipitaceae</taxon>
        <taxon>Pochonia</taxon>
    </lineage>
</organism>
<gene>
    <name evidence="1" type="ORF">VFPPC_16456</name>
</gene>
<protein>
    <submittedName>
        <fullName evidence="1">Uncharacterized protein</fullName>
    </submittedName>
</protein>